<evidence type="ECO:0000313" key="13">
    <source>
        <dbReference type="EnsemblMetazoa" id="tetur33g00660.1"/>
    </source>
</evidence>
<keyword evidence="8 10" id="KW-0675">Receptor</keyword>
<name>T1L2E8_TETUR</name>
<feature type="transmembrane region" description="Helical" evidence="11">
    <location>
        <begin position="174"/>
        <end position="201"/>
    </location>
</feature>
<evidence type="ECO:0000256" key="11">
    <source>
        <dbReference type="SAM" id="Phobius"/>
    </source>
</evidence>
<keyword evidence="4 10" id="KW-0812">Transmembrane</keyword>
<feature type="transmembrane region" description="Helical" evidence="11">
    <location>
        <begin position="328"/>
        <end position="352"/>
    </location>
</feature>
<dbReference type="PROSITE" id="PS00237">
    <property type="entry name" value="G_PROTEIN_RECEP_F1_1"/>
    <property type="match status" value="1"/>
</dbReference>
<dbReference type="PROSITE" id="PS50262">
    <property type="entry name" value="G_PROTEIN_RECEP_F1_2"/>
    <property type="match status" value="1"/>
</dbReference>
<evidence type="ECO:0000256" key="3">
    <source>
        <dbReference type="ARBA" id="ARBA00022475"/>
    </source>
</evidence>
<protein>
    <recommendedName>
        <fullName evidence="12">G-protein coupled receptors family 1 profile domain-containing protein</fullName>
    </recommendedName>
</protein>
<dbReference type="GO" id="GO:0004995">
    <property type="term" value="F:tachykinin receptor activity"/>
    <property type="evidence" value="ECO:0007669"/>
    <property type="project" value="InterPro"/>
</dbReference>
<evidence type="ECO:0000256" key="1">
    <source>
        <dbReference type="ARBA" id="ARBA00004651"/>
    </source>
</evidence>
<dbReference type="InterPro" id="IPR000276">
    <property type="entry name" value="GPCR_Rhodpsn"/>
</dbReference>
<evidence type="ECO:0000256" key="6">
    <source>
        <dbReference type="ARBA" id="ARBA00023040"/>
    </source>
</evidence>
<dbReference type="PANTHER" id="PTHR46925">
    <property type="entry name" value="G-PROTEIN COUPLED RECEPTOR TKR-1-RELATED"/>
    <property type="match status" value="1"/>
</dbReference>
<keyword evidence="9 10" id="KW-0807">Transducer</keyword>
<evidence type="ECO:0000256" key="2">
    <source>
        <dbReference type="ARBA" id="ARBA00010663"/>
    </source>
</evidence>
<dbReference type="GO" id="GO:0005886">
    <property type="term" value="C:plasma membrane"/>
    <property type="evidence" value="ECO:0007669"/>
    <property type="project" value="UniProtKB-SubCell"/>
</dbReference>
<dbReference type="AlphaFoldDB" id="T1L2E8"/>
<dbReference type="PRINTS" id="PR01012">
    <property type="entry name" value="NRPEPTIDEYR"/>
</dbReference>
<dbReference type="GO" id="GO:0004983">
    <property type="term" value="F:neuropeptide Y receptor activity"/>
    <property type="evidence" value="ECO:0007669"/>
    <property type="project" value="InterPro"/>
</dbReference>
<reference evidence="13" key="2">
    <citation type="submission" date="2015-06" db="UniProtKB">
        <authorList>
            <consortium name="EnsemblMetazoa"/>
        </authorList>
    </citation>
    <scope>IDENTIFICATION</scope>
</reference>
<evidence type="ECO:0000256" key="7">
    <source>
        <dbReference type="ARBA" id="ARBA00023136"/>
    </source>
</evidence>
<dbReference type="EMBL" id="CAEY01000945">
    <property type="status" value="NOT_ANNOTATED_CDS"/>
    <property type="molecule type" value="Genomic_DNA"/>
</dbReference>
<dbReference type="PANTHER" id="PTHR46925:SF2">
    <property type="entry name" value="G-PROTEIN COUPLED RECEPTOR TKR-1-RELATED"/>
    <property type="match status" value="1"/>
</dbReference>
<feature type="transmembrane region" description="Helical" evidence="11">
    <location>
        <begin position="372"/>
        <end position="390"/>
    </location>
</feature>
<evidence type="ECO:0000256" key="9">
    <source>
        <dbReference type="ARBA" id="ARBA00023224"/>
    </source>
</evidence>
<evidence type="ECO:0000313" key="14">
    <source>
        <dbReference type="Proteomes" id="UP000015104"/>
    </source>
</evidence>
<proteinExistence type="inferred from homology"/>
<comment type="similarity">
    <text evidence="2 10">Belongs to the G-protein coupled receptor 1 family.</text>
</comment>
<dbReference type="InterPro" id="IPR001681">
    <property type="entry name" value="Neurokn_rcpt"/>
</dbReference>
<dbReference type="HOGENOM" id="CLU_009579_6_1_1"/>
<feature type="transmembrane region" description="Helical" evidence="11">
    <location>
        <begin position="108"/>
        <end position="132"/>
    </location>
</feature>
<dbReference type="EnsemblMetazoa" id="tetur33g00660.1">
    <property type="protein sequence ID" value="tetur33g00660.1"/>
    <property type="gene ID" value="tetur33g00660"/>
</dbReference>
<feature type="transmembrane region" description="Helical" evidence="11">
    <location>
        <begin position="144"/>
        <end position="168"/>
    </location>
</feature>
<dbReference type="Pfam" id="PF00001">
    <property type="entry name" value="7tm_1"/>
    <property type="match status" value="1"/>
</dbReference>
<evidence type="ECO:0000256" key="10">
    <source>
        <dbReference type="RuleBase" id="RU000688"/>
    </source>
</evidence>
<dbReference type="InterPro" id="IPR000611">
    <property type="entry name" value="NPY_rcpt"/>
</dbReference>
<dbReference type="EMBL" id="CAEY01000946">
    <property type="status" value="NOT_ANNOTATED_CDS"/>
    <property type="molecule type" value="Genomic_DNA"/>
</dbReference>
<feature type="transmembrane region" description="Helical" evidence="11">
    <location>
        <begin position="276"/>
        <end position="299"/>
    </location>
</feature>
<organism evidence="13 14">
    <name type="scientific">Tetranychus urticae</name>
    <name type="common">Two-spotted spider mite</name>
    <dbReference type="NCBI Taxonomy" id="32264"/>
    <lineage>
        <taxon>Eukaryota</taxon>
        <taxon>Metazoa</taxon>
        <taxon>Ecdysozoa</taxon>
        <taxon>Arthropoda</taxon>
        <taxon>Chelicerata</taxon>
        <taxon>Arachnida</taxon>
        <taxon>Acari</taxon>
        <taxon>Acariformes</taxon>
        <taxon>Trombidiformes</taxon>
        <taxon>Prostigmata</taxon>
        <taxon>Eleutherengona</taxon>
        <taxon>Raphignathae</taxon>
        <taxon>Tetranychoidea</taxon>
        <taxon>Tetranychidae</taxon>
        <taxon>Tetranychus</taxon>
    </lineage>
</organism>
<evidence type="ECO:0000256" key="5">
    <source>
        <dbReference type="ARBA" id="ARBA00022989"/>
    </source>
</evidence>
<feature type="domain" description="G-protein coupled receptors family 1 profile" evidence="12">
    <location>
        <begin position="124"/>
        <end position="387"/>
    </location>
</feature>
<dbReference type="SUPFAM" id="SSF81321">
    <property type="entry name" value="Family A G protein-coupled receptor-like"/>
    <property type="match status" value="1"/>
</dbReference>
<dbReference type="OrthoDB" id="5981855at2759"/>
<dbReference type="OMA" id="WIISCHR"/>
<dbReference type="KEGG" id="tut:107369694"/>
<gene>
    <name evidence="13" type="primary">107369694</name>
</gene>
<feature type="transmembrane region" description="Helical" evidence="11">
    <location>
        <begin position="222"/>
        <end position="246"/>
    </location>
</feature>
<keyword evidence="5 11" id="KW-1133">Transmembrane helix</keyword>
<reference evidence="14" key="1">
    <citation type="submission" date="2011-08" db="EMBL/GenBank/DDBJ databases">
        <authorList>
            <person name="Rombauts S."/>
        </authorList>
    </citation>
    <scope>NUCLEOTIDE SEQUENCE</scope>
    <source>
        <strain evidence="14">London</strain>
    </source>
</reference>
<evidence type="ECO:0000256" key="8">
    <source>
        <dbReference type="ARBA" id="ARBA00023170"/>
    </source>
</evidence>
<evidence type="ECO:0000259" key="12">
    <source>
        <dbReference type="PROSITE" id="PS50262"/>
    </source>
</evidence>
<keyword evidence="14" id="KW-1185">Reference proteome</keyword>
<keyword evidence="7 11" id="KW-0472">Membrane</keyword>
<keyword evidence="6 10" id="KW-0297">G-protein coupled receptor</keyword>
<dbReference type="eggNOG" id="KOG4219">
    <property type="taxonomic scope" value="Eukaryota"/>
</dbReference>
<dbReference type="PRINTS" id="PR00237">
    <property type="entry name" value="GPCRRHODOPSN"/>
</dbReference>
<comment type="subcellular location">
    <subcellularLocation>
        <location evidence="1">Cell membrane</location>
        <topology evidence="1">Multi-pass membrane protein</topology>
    </subcellularLocation>
</comment>
<dbReference type="Gene3D" id="1.20.1070.10">
    <property type="entry name" value="Rhodopsin 7-helix transmembrane proteins"/>
    <property type="match status" value="1"/>
</dbReference>
<dbReference type="InterPro" id="IPR017452">
    <property type="entry name" value="GPCR_Rhodpsn_7TM"/>
</dbReference>
<evidence type="ECO:0000256" key="4">
    <source>
        <dbReference type="ARBA" id="ARBA00022692"/>
    </source>
</evidence>
<accession>T1L2E8</accession>
<sequence length="429" mass="48689">MALQQPEVNLTYQRCSPSLLNSSSPCTDCASPLCLNMSSVFNLSLAALIHQEAYSSIPSSLSSFSSSLPSSPSSVVSAAVATAAQPATTSTSPDDNSKAYFISFNVKLLWIVVYVIMIMMALLGNLGIIWIITGHRKMRTVTNIFILNLSIADLITSMLNITFNFIFMLSGQWYFGYFFCKINTFIAYVTLSASVFTIMALSLERYRIVINPMKPRITKTTCVACLILIWLFSFLLSLPTIVYATYITYDMNGNYTRKICLLQWPDGLPGRSEADFYFNLVIFAVDYAIPMVLMSVTYYRIGRVFWGSQAIGELTEGQREAIRGRQRVVTMLITVTVLFAICWLPYHIYFIYIKYDPNIITHKYISNIYLTIYWLAMSNSAINPVIYAILSKRYRTYFLKMIPCKLGKRAFDKDKSMKTSQKTVEIEML</sequence>
<keyword evidence="3" id="KW-1003">Cell membrane</keyword>
<dbReference type="Proteomes" id="UP000015104">
    <property type="component" value="Unassembled WGS sequence"/>
</dbReference>